<dbReference type="GO" id="GO:0030955">
    <property type="term" value="F:potassium ion binding"/>
    <property type="evidence" value="ECO:0007669"/>
    <property type="project" value="InterPro"/>
</dbReference>
<evidence type="ECO:0000256" key="17">
    <source>
        <dbReference type="ARBA" id="ARBA00022833"/>
    </source>
</evidence>
<dbReference type="PRINTS" id="PR00477">
    <property type="entry name" value="PHGLYCKINASE"/>
</dbReference>
<evidence type="ECO:0000256" key="18">
    <source>
        <dbReference type="ARBA" id="ARBA00022840"/>
    </source>
</evidence>
<name>A0A699GLK4_TANCI</name>
<dbReference type="PANTHER" id="PTHR11817">
    <property type="entry name" value="PYRUVATE KINASE"/>
    <property type="match status" value="1"/>
</dbReference>
<keyword evidence="27" id="KW-0812">Transmembrane</keyword>
<comment type="similarity">
    <text evidence="7">Belongs to the pyruvate kinase family.</text>
</comment>
<dbReference type="EMBL" id="BKCJ010000001">
    <property type="protein sequence ID" value="GEU28116.1"/>
    <property type="molecule type" value="Genomic_DNA"/>
</dbReference>
<keyword evidence="17" id="KW-0862">Zinc</keyword>
<keyword evidence="21" id="KW-0324">Glycolysis</keyword>
<keyword evidence="13" id="KW-0479">Metal-binding</keyword>
<keyword evidence="12 24" id="KW-0808">Transferase</keyword>
<evidence type="ECO:0000256" key="2">
    <source>
        <dbReference type="ARBA" id="ARBA00001946"/>
    </source>
</evidence>
<keyword evidence="18" id="KW-0067">ATP-binding</keyword>
<evidence type="ECO:0000259" key="28">
    <source>
        <dbReference type="Pfam" id="PF00224"/>
    </source>
</evidence>
<dbReference type="InterPro" id="IPR008407">
    <property type="entry name" value="Brnchd-chn_aa_trnsp_AzlD"/>
</dbReference>
<dbReference type="InterPro" id="IPR015795">
    <property type="entry name" value="Pyrv_Knase_C"/>
</dbReference>
<keyword evidence="15 24" id="KW-0418">Kinase</keyword>
<keyword evidence="27" id="KW-0472">Membrane</keyword>
<dbReference type="InterPro" id="IPR001576">
    <property type="entry name" value="Phosphoglycerate_kinase"/>
</dbReference>
<dbReference type="InterPro" id="IPR001915">
    <property type="entry name" value="Peptidase_M48"/>
</dbReference>
<comment type="cofactor">
    <cofactor evidence="2">
        <name>Mg(2+)</name>
        <dbReference type="ChEBI" id="CHEBI:18420"/>
    </cofactor>
</comment>
<evidence type="ECO:0000256" key="13">
    <source>
        <dbReference type="ARBA" id="ARBA00022723"/>
    </source>
</evidence>
<feature type="transmembrane region" description="Helical" evidence="27">
    <location>
        <begin position="1557"/>
        <end position="1578"/>
    </location>
</feature>
<comment type="caution">
    <text evidence="31">The sequence shown here is derived from an EMBL/GenBank/DDBJ whole genome shotgun (WGS) entry which is preliminary data.</text>
</comment>
<evidence type="ECO:0000256" key="4">
    <source>
        <dbReference type="ARBA" id="ARBA00001958"/>
    </source>
</evidence>
<comment type="similarity">
    <text evidence="8 24">Belongs to the phosphoglycerate kinase family.</text>
</comment>
<comment type="cofactor">
    <cofactor evidence="3">
        <name>Zn(2+)</name>
        <dbReference type="ChEBI" id="CHEBI:29105"/>
    </cofactor>
</comment>
<feature type="transmembrane region" description="Helical" evidence="27">
    <location>
        <begin position="1498"/>
        <end position="1520"/>
    </location>
</feature>
<dbReference type="InterPro" id="IPR015824">
    <property type="entry name" value="Phosphoglycerate_kinase_N"/>
</dbReference>
<reference evidence="31" key="1">
    <citation type="journal article" date="2019" name="Sci. Rep.">
        <title>Draft genome of Tanacetum cinerariifolium, the natural source of mosquito coil.</title>
        <authorList>
            <person name="Yamashiro T."/>
            <person name="Shiraishi A."/>
            <person name="Satake H."/>
            <person name="Nakayama K."/>
        </authorList>
    </citation>
    <scope>NUCLEOTIDE SEQUENCE</scope>
</reference>
<evidence type="ECO:0000256" key="6">
    <source>
        <dbReference type="ARBA" id="ARBA00004997"/>
    </source>
</evidence>
<dbReference type="InterPro" id="IPR015813">
    <property type="entry name" value="Pyrv/PenolPyrv_kinase-like_dom"/>
</dbReference>
<evidence type="ECO:0000256" key="5">
    <source>
        <dbReference type="ARBA" id="ARBA00004496"/>
    </source>
</evidence>
<feature type="transmembrane region" description="Helical" evidence="27">
    <location>
        <begin position="1585"/>
        <end position="1603"/>
    </location>
</feature>
<comment type="subunit">
    <text evidence="9 25">Monomer.</text>
</comment>
<comment type="catalytic activity">
    <reaction evidence="23">
        <text>pyruvate + ATP = phosphoenolpyruvate + ADP + H(+)</text>
        <dbReference type="Rhea" id="RHEA:18157"/>
        <dbReference type="ChEBI" id="CHEBI:15361"/>
        <dbReference type="ChEBI" id="CHEBI:15378"/>
        <dbReference type="ChEBI" id="CHEBI:30616"/>
        <dbReference type="ChEBI" id="CHEBI:58702"/>
        <dbReference type="ChEBI" id="CHEBI:456216"/>
        <dbReference type="EC" id="2.7.1.40"/>
    </reaction>
</comment>
<keyword evidence="22" id="KW-0670">Pyruvate</keyword>
<dbReference type="Pfam" id="PF02887">
    <property type="entry name" value="PK_C"/>
    <property type="match status" value="1"/>
</dbReference>
<protein>
    <recommendedName>
        <fullName evidence="24">Phosphoglycerate kinase</fullName>
        <ecNumber evidence="24">2.7.2.3</ecNumber>
    </recommendedName>
</protein>
<keyword evidence="27" id="KW-1133">Transmembrane helix</keyword>
<evidence type="ECO:0000256" key="9">
    <source>
        <dbReference type="ARBA" id="ARBA00011245"/>
    </source>
</evidence>
<dbReference type="GO" id="GO:0004222">
    <property type="term" value="F:metalloendopeptidase activity"/>
    <property type="evidence" value="ECO:0007669"/>
    <property type="project" value="InterPro"/>
</dbReference>
<dbReference type="InterPro" id="IPR036918">
    <property type="entry name" value="Pyrv_Knase_C_sf"/>
</dbReference>
<keyword evidence="11" id="KW-0645">Protease</keyword>
<comment type="pathway">
    <text evidence="6">Carbohydrate degradation; glycolysis; pyruvate from D-glyceraldehyde 3-phosphate: step 5/5.</text>
</comment>
<dbReference type="GO" id="GO:0004618">
    <property type="term" value="F:phosphoglycerate kinase activity"/>
    <property type="evidence" value="ECO:0007669"/>
    <property type="project" value="UniProtKB-EC"/>
</dbReference>
<feature type="transmembrane region" description="Helical" evidence="27">
    <location>
        <begin position="1532"/>
        <end position="1551"/>
    </location>
</feature>
<evidence type="ECO:0000256" key="16">
    <source>
        <dbReference type="ARBA" id="ARBA00022801"/>
    </source>
</evidence>
<keyword evidence="20" id="KW-0482">Metalloprotease</keyword>
<keyword evidence="19" id="KW-0460">Magnesium</keyword>
<dbReference type="UniPathway" id="UPA00109">
    <property type="reaction ID" value="UER00188"/>
</dbReference>
<evidence type="ECO:0000256" key="26">
    <source>
        <dbReference type="SAM" id="MobiDB-lite"/>
    </source>
</evidence>
<dbReference type="InterPro" id="IPR015806">
    <property type="entry name" value="Pyrv_Knase_insert_dom_sf"/>
</dbReference>
<sequence length="2480" mass="264693">MPVAMAQNVLAPARIPNLPALGDAERQDLSPITERKIGEEIMRDIRRDNDFLDDGPILEYLNNFGNALVAARPGARGEANFDYYFFAVRDAQLNAFALPGGFIAVHSGLLLAAQSESELASVMGHEIGHVAQRHIARSIGQQKQDALIPLAAMILAALASRAGGDAAMGVFLGGQGLAIQRQLNFGRDAEREADRIGFQIMGEAGFDTTGMVAFFQRMQSATRNYSDLVPAYLQTHPLTTERIADIQARIRDQPYKQRVDSLDFYLVRSRARVLQAKGAQEMNEVKLFFEEQMKQENRLQLTAGQYGMAFWSLKKGDTANAQLWLDKARGTFNKAPSPGTFSAAPKPSSDAIFVSTSIEIKLAQTDDHAAIAQGVAEAEAAHQKFPLSRGIAHLYAEALIAAGKYHEAGSFLRDQAQLYREEPEVFDYLAQVYSKQGKIALQHIALAESYMLQGGTLSALDQLGYARKAPDASFYDQALIDARERDWQARQREAMGDKGKKDLALQPAFKAELRSGSGNGASGNSGSGLGSSADQESTDPFGRRRQGGDPFDRLRQKSDLMPERLREPALRMFEPVHQGVVAGSGAVELQQRQHLRKIAVVQLCHHVAADQDQGARVRQSRLLDGPQRRARVQQPAGGRIGAHDERRRFQCHIHALRAILKIPAAAFVGSVIARDETDQGSIGELVAGQVQVLGAACLTMSSMVDVSAVVYTVVSTAVRTIVGTIQEVEQALRQPVELAGQAAHGKADVAAVVRIVEDDIWRRTVRQVAPGQERVVPGVEHQRGHGNIVEHVLGAGPVPVVVGVAIAVQGRGDDVVERVQVARAVQRVEVEQAGKLFELGDALGLERLQEHARVHHVETARERGAALRQVQRRRDGTGGVDKVGLVLRFAEPAQQGVAAQRNAHGIELAAVRGVARVQAAHDPVHLGSVARVVEARGAVGFAGTPAKMRHGAGPAAPGHLGHQGARVVAVGRAFQPMEQHDQRAARLAVDEIDIDEIAVGCVPAFAPVAHGWLGNALGGIDGLQVAAGQPPRRRVVHGSVQDLRIGVGWHGAGRNRDVVQHDAPAARRLAVDVGGDQMGRLAAGGGRAFHHRVYRTHQSMGFVQLRGQDVQAARLEDGFPRAADGGVADQTLAARVDADDLVVIGPQGHQRFHVGAVERVVEGGFGFGSAAVHLFDASGRHAAASGRSVVGDHGAWLQAVGGTAVWALGFAVVVEFQEHARVRRPQRHGRVGAVRRQILAFEFYGGGGCRVVGGHVMRAPEARENHDFNGFAHCAKIIGKIAPLPSRPAPPRGLARRRAHRPAHAVRHCRLGLRGGHRHGQVRPDGAAGAHHDLAGVCRLGATGGPAADRHRRADLGDFSDRPGGQPALRDFLGPARAPFFAPAVAPAAAARLRVWRPHGGAVPAEISVRSAAGGQAVLPERPDLSQLGLVAGGFDCGYRVGQHRAAGMGPGVCRHAGHPVRDDSPDCRGRRAVRGGGLGHCCGGGRAPAAGMADWEIWVVIGVLALATAAARSSFWLIGHHITIPKRVQEMLRYAPACALAAIIAPDLLLSGQGAVVFDLSNIKLLSGIAATMFFLLRRNMLQTIVFGMMCFTALRLAPTLGKRVFIRADLNVPQDDAGNITEDTRIRASVPAIRAAAAAGAKVMVTSHLGRPTEGAFKPEDSLAPVAKRLSELLGQPVELKQDWVDGAGLQDLQAGQVVLLENVRVNQGEKKNADELAQKMARLCDIYVNDAFGTAHRAEASTHGIAKFAPVAAAGPLLAAELDALGKALGAPARPLLAIVAGSKVSSKLSILKALADKVDNLIVGGGIANTFMKAVGLNIGKSLVENELVEEARAIIDIMAKRGATVPIPVDVVCAKEFLPTAAATIKDVADVADDDMILDIGPKTAAQLAGQIAAAGTIVWNGPVGVFEFDQFGEGTKTLALAIAQSKAFSIAGGGDTLAAIAKYDITDKIGYISTGGGAFLEFLEVPTVRSLFLVFARGGSCPHDQRSRNTMSRSTKIVATIGPASTDFNVLVKMIRAGVDVVRLNFSHGKAQDHIDRARLVREAAAECGREVAIMADMQGPKIRVGKFENGKIELVAGDKFILDAKWGENGELGNQERVGLDYKALPHDVRPDDKLLLNDGLIVLVVDQVIGSEIYTTVKIGGELSNNKGINRQGGGLTAPALTAKDMEDIKTAMSFQCDYLAISFPKSATDMEMARQLANIAGEPYGHKPMMIAKIERAEAIPVLQEILDASDGIMVARGDLAVEVGNAAVPALQKRMIRMARESNKLAITATQMMESMIFNAVPTRAEVSDVANAVLDGTDAVMTSAETASGRYPIETVEMMAAICVEAEQSEYNKLDADFLNATFTRIDQSIAYAALFTSHHLAVKAIVALTESGSTALWMSRHNIDTPIYALTPSVVTERKAALYRNVKAFNLAQAGDSATVMKQAEELLVARGIVKKDDIIVVTWGSRMGYAGGTNALRIVKVGQVVNK</sequence>
<dbReference type="GO" id="GO:0004743">
    <property type="term" value="F:pyruvate kinase activity"/>
    <property type="evidence" value="ECO:0007669"/>
    <property type="project" value="UniProtKB-EC"/>
</dbReference>
<dbReference type="SUPFAM" id="SSF53748">
    <property type="entry name" value="Phosphoglycerate kinase"/>
    <property type="match status" value="1"/>
</dbReference>
<evidence type="ECO:0000256" key="19">
    <source>
        <dbReference type="ARBA" id="ARBA00022842"/>
    </source>
</evidence>
<dbReference type="EC" id="2.7.2.3" evidence="24"/>
<organism evidence="31">
    <name type="scientific">Tanacetum cinerariifolium</name>
    <name type="common">Dalmatian daisy</name>
    <name type="synonym">Chrysanthemum cinerariifolium</name>
    <dbReference type="NCBI Taxonomy" id="118510"/>
    <lineage>
        <taxon>Eukaryota</taxon>
        <taxon>Viridiplantae</taxon>
        <taxon>Streptophyta</taxon>
        <taxon>Embryophyta</taxon>
        <taxon>Tracheophyta</taxon>
        <taxon>Spermatophyta</taxon>
        <taxon>Magnoliopsida</taxon>
        <taxon>eudicotyledons</taxon>
        <taxon>Gunneridae</taxon>
        <taxon>Pentapetalae</taxon>
        <taxon>asterids</taxon>
        <taxon>campanulids</taxon>
        <taxon>Asterales</taxon>
        <taxon>Asteraceae</taxon>
        <taxon>Asteroideae</taxon>
        <taxon>Anthemideae</taxon>
        <taxon>Anthemidinae</taxon>
        <taxon>Tanacetum</taxon>
    </lineage>
</organism>
<evidence type="ECO:0000259" key="30">
    <source>
        <dbReference type="Pfam" id="PF02887"/>
    </source>
</evidence>
<dbReference type="Pfam" id="PF05437">
    <property type="entry name" value="AzlD"/>
    <property type="match status" value="1"/>
</dbReference>
<evidence type="ECO:0000256" key="1">
    <source>
        <dbReference type="ARBA" id="ARBA00000642"/>
    </source>
</evidence>
<comment type="subcellular location">
    <subcellularLocation>
        <location evidence="5">Cytoplasm</location>
    </subcellularLocation>
</comment>
<dbReference type="Gene3D" id="2.40.33.10">
    <property type="entry name" value="PK beta-barrel domain-like"/>
    <property type="match status" value="1"/>
</dbReference>
<feature type="region of interest" description="Disordered" evidence="26">
    <location>
        <begin position="513"/>
        <end position="560"/>
    </location>
</feature>
<dbReference type="Gene3D" id="3.40.50.1260">
    <property type="entry name" value="Phosphoglycerate kinase, N-terminal domain"/>
    <property type="match status" value="2"/>
</dbReference>
<evidence type="ECO:0000256" key="12">
    <source>
        <dbReference type="ARBA" id="ARBA00022679"/>
    </source>
</evidence>
<dbReference type="FunFam" id="3.40.50.1260:FF:000002">
    <property type="entry name" value="Phosphoglycerate kinase"/>
    <property type="match status" value="1"/>
</dbReference>
<dbReference type="NCBIfam" id="TIGR01064">
    <property type="entry name" value="pyruv_kin"/>
    <property type="match status" value="1"/>
</dbReference>
<dbReference type="Gene3D" id="3.20.20.60">
    <property type="entry name" value="Phosphoenolpyruvate-binding domains"/>
    <property type="match status" value="1"/>
</dbReference>
<dbReference type="InterPro" id="IPR036043">
    <property type="entry name" value="Phosphoglycerate_kinase_sf"/>
</dbReference>
<dbReference type="FunFam" id="2.40.33.10:FF:000001">
    <property type="entry name" value="Pyruvate kinase"/>
    <property type="match status" value="1"/>
</dbReference>
<dbReference type="InterPro" id="IPR001697">
    <property type="entry name" value="Pyr_Knase"/>
</dbReference>
<dbReference type="InterPro" id="IPR015911">
    <property type="entry name" value="Phosphoglycerate_kinase_CS"/>
</dbReference>
<feature type="domain" description="Peptidase M48" evidence="29">
    <location>
        <begin position="83"/>
        <end position="249"/>
    </location>
</feature>
<dbReference type="NCBIfam" id="NF004491">
    <property type="entry name" value="PRK05826.1"/>
    <property type="match status" value="1"/>
</dbReference>
<dbReference type="Pfam" id="PF00224">
    <property type="entry name" value="PK"/>
    <property type="match status" value="1"/>
</dbReference>
<evidence type="ECO:0000256" key="24">
    <source>
        <dbReference type="RuleBase" id="RU000532"/>
    </source>
</evidence>
<evidence type="ECO:0000256" key="10">
    <source>
        <dbReference type="ARBA" id="ARBA00022490"/>
    </source>
</evidence>
<proteinExistence type="inferred from homology"/>
<keyword evidence="10" id="KW-0963">Cytoplasm</keyword>
<dbReference type="Pfam" id="PF00162">
    <property type="entry name" value="PGK"/>
    <property type="match status" value="1"/>
</dbReference>
<evidence type="ECO:0000256" key="22">
    <source>
        <dbReference type="ARBA" id="ARBA00023317"/>
    </source>
</evidence>
<evidence type="ECO:0000313" key="31">
    <source>
        <dbReference type="EMBL" id="GEU28116.1"/>
    </source>
</evidence>
<dbReference type="Pfam" id="PF01435">
    <property type="entry name" value="Peptidase_M48"/>
    <property type="match status" value="1"/>
</dbReference>
<keyword evidence="16" id="KW-0378">Hydrolase</keyword>
<dbReference type="GO" id="GO:0000287">
    <property type="term" value="F:magnesium ion binding"/>
    <property type="evidence" value="ECO:0007669"/>
    <property type="project" value="InterPro"/>
</dbReference>
<feature type="domain" description="Pyruvate kinase barrel" evidence="28">
    <location>
        <begin position="1999"/>
        <end position="2327"/>
    </location>
</feature>
<dbReference type="Gene3D" id="3.30.2010.10">
    <property type="entry name" value="Metalloproteases ('zincins'), catalytic domain"/>
    <property type="match status" value="1"/>
</dbReference>
<dbReference type="GO" id="GO:0006508">
    <property type="term" value="P:proteolysis"/>
    <property type="evidence" value="ECO:0007669"/>
    <property type="project" value="UniProtKB-KW"/>
</dbReference>
<evidence type="ECO:0000256" key="8">
    <source>
        <dbReference type="ARBA" id="ARBA00008982"/>
    </source>
</evidence>
<dbReference type="PROSITE" id="PS00111">
    <property type="entry name" value="PGLYCERATE_KINASE"/>
    <property type="match status" value="1"/>
</dbReference>
<evidence type="ECO:0000256" key="3">
    <source>
        <dbReference type="ARBA" id="ARBA00001947"/>
    </source>
</evidence>
<evidence type="ECO:0000256" key="20">
    <source>
        <dbReference type="ARBA" id="ARBA00023049"/>
    </source>
</evidence>
<dbReference type="GO" id="GO:0005737">
    <property type="term" value="C:cytoplasm"/>
    <property type="evidence" value="ECO:0007669"/>
    <property type="project" value="UniProtKB-SubCell"/>
</dbReference>
<dbReference type="SUPFAM" id="SSF50800">
    <property type="entry name" value="PK beta-barrel domain-like"/>
    <property type="match status" value="1"/>
</dbReference>
<comment type="cofactor">
    <cofactor evidence="4">
        <name>K(+)</name>
        <dbReference type="ChEBI" id="CHEBI:29103"/>
    </cofactor>
</comment>
<dbReference type="Gene3D" id="3.40.1380.20">
    <property type="entry name" value="Pyruvate kinase, C-terminal domain"/>
    <property type="match status" value="1"/>
</dbReference>
<dbReference type="SUPFAM" id="SSF51621">
    <property type="entry name" value="Phosphoenolpyruvate/pyruvate domain"/>
    <property type="match status" value="1"/>
</dbReference>
<evidence type="ECO:0000256" key="7">
    <source>
        <dbReference type="ARBA" id="ARBA00008663"/>
    </source>
</evidence>
<comment type="catalytic activity">
    <reaction evidence="1 24">
        <text>(2R)-3-phosphoglycerate + ATP = (2R)-3-phospho-glyceroyl phosphate + ADP</text>
        <dbReference type="Rhea" id="RHEA:14801"/>
        <dbReference type="ChEBI" id="CHEBI:30616"/>
        <dbReference type="ChEBI" id="CHEBI:57604"/>
        <dbReference type="ChEBI" id="CHEBI:58272"/>
        <dbReference type="ChEBI" id="CHEBI:456216"/>
        <dbReference type="EC" id="2.7.2.3"/>
    </reaction>
</comment>
<evidence type="ECO:0000256" key="14">
    <source>
        <dbReference type="ARBA" id="ARBA00022741"/>
    </source>
</evidence>
<dbReference type="HAMAP" id="MF_00145">
    <property type="entry name" value="Phosphoglyc_kinase"/>
    <property type="match status" value="1"/>
</dbReference>
<evidence type="ECO:0000256" key="27">
    <source>
        <dbReference type="SAM" id="Phobius"/>
    </source>
</evidence>
<evidence type="ECO:0000256" key="11">
    <source>
        <dbReference type="ARBA" id="ARBA00022670"/>
    </source>
</evidence>
<evidence type="ECO:0000256" key="23">
    <source>
        <dbReference type="ARBA" id="ARBA00048152"/>
    </source>
</evidence>
<evidence type="ECO:0000259" key="29">
    <source>
        <dbReference type="Pfam" id="PF01435"/>
    </source>
</evidence>
<evidence type="ECO:0000256" key="15">
    <source>
        <dbReference type="ARBA" id="ARBA00022777"/>
    </source>
</evidence>
<dbReference type="InterPro" id="IPR040442">
    <property type="entry name" value="Pyrv_kinase-like_dom_sf"/>
</dbReference>
<evidence type="ECO:0000256" key="25">
    <source>
        <dbReference type="RuleBase" id="RU000696"/>
    </source>
</evidence>
<feature type="compositionally biased region" description="Gly residues" evidence="26">
    <location>
        <begin position="517"/>
        <end position="529"/>
    </location>
</feature>
<dbReference type="InterPro" id="IPR011037">
    <property type="entry name" value="Pyrv_Knase-like_insert_dom_sf"/>
</dbReference>
<feature type="compositionally biased region" description="Basic and acidic residues" evidence="26">
    <location>
        <begin position="546"/>
        <end position="560"/>
    </location>
</feature>
<dbReference type="SUPFAM" id="SSF52935">
    <property type="entry name" value="PK C-terminal domain-like"/>
    <property type="match status" value="1"/>
</dbReference>
<evidence type="ECO:0000256" key="21">
    <source>
        <dbReference type="ARBA" id="ARBA00023152"/>
    </source>
</evidence>
<dbReference type="CDD" id="cd07333">
    <property type="entry name" value="M48C_bepA_like"/>
    <property type="match status" value="1"/>
</dbReference>
<dbReference type="GO" id="GO:0005524">
    <property type="term" value="F:ATP binding"/>
    <property type="evidence" value="ECO:0007669"/>
    <property type="project" value="UniProtKB-KW"/>
</dbReference>
<gene>
    <name evidence="31" type="ORF">Tci_000094</name>
</gene>
<feature type="domain" description="Pyruvate kinase C-terminal" evidence="30">
    <location>
        <begin position="2360"/>
        <end position="2472"/>
    </location>
</feature>
<accession>A0A699GLK4</accession>
<dbReference type="FunFam" id="3.40.50.1260:FF:000001">
    <property type="entry name" value="Phosphoglycerate kinase"/>
    <property type="match status" value="1"/>
</dbReference>
<dbReference type="InterPro" id="IPR015793">
    <property type="entry name" value="Pyrv_Knase_brl"/>
</dbReference>
<keyword evidence="14" id="KW-0547">Nucleotide-binding</keyword>